<dbReference type="AlphaFoldDB" id="A0A5S4FY46"/>
<dbReference type="OrthoDB" id="3533927at2"/>
<evidence type="ECO:0000313" key="2">
    <source>
        <dbReference type="EMBL" id="TMR25618.1"/>
    </source>
</evidence>
<keyword evidence="3" id="KW-1185">Reference proteome</keyword>
<dbReference type="RefSeq" id="WP_138664027.1">
    <property type="nucleotide sequence ID" value="NZ_VCKY01000001.1"/>
</dbReference>
<evidence type="ECO:0008006" key="4">
    <source>
        <dbReference type="Google" id="ProtNLM"/>
    </source>
</evidence>
<comment type="caution">
    <text evidence="2">The sequence shown here is derived from an EMBL/GenBank/DDBJ whole genome shotgun (WGS) entry which is preliminary data.</text>
</comment>
<proteinExistence type="predicted"/>
<feature type="signal peptide" evidence="1">
    <location>
        <begin position="1"/>
        <end position="28"/>
    </location>
</feature>
<sequence length="158" mass="17337">MTSILKTTAIFGTMGVALSITPAAGASASNSTASSAAARALYGQCHVGDRDRFAYLTVYYTPKNGYDEIDEIKYNLGANSGNQLGNKSNVRLRIRRDLPYSLDRTLWSWTSGDDIKPGSHSKDPNTRVKYSTKWHVDLKATFDIKGIDPQCSTHTRSV</sequence>
<gene>
    <name evidence="2" type="ORF">ETD86_00365</name>
</gene>
<keyword evidence="1" id="KW-0732">Signal</keyword>
<protein>
    <recommendedName>
        <fullName evidence="4">PLAT domain-containing protein</fullName>
    </recommendedName>
</protein>
<dbReference type="Proteomes" id="UP000309128">
    <property type="component" value="Unassembled WGS sequence"/>
</dbReference>
<organism evidence="2 3">
    <name type="scientific">Nonomuraea turkmeniaca</name>
    <dbReference type="NCBI Taxonomy" id="103838"/>
    <lineage>
        <taxon>Bacteria</taxon>
        <taxon>Bacillati</taxon>
        <taxon>Actinomycetota</taxon>
        <taxon>Actinomycetes</taxon>
        <taxon>Streptosporangiales</taxon>
        <taxon>Streptosporangiaceae</taxon>
        <taxon>Nonomuraea</taxon>
    </lineage>
</organism>
<feature type="chain" id="PRO_5024363713" description="PLAT domain-containing protein" evidence="1">
    <location>
        <begin position="29"/>
        <end position="158"/>
    </location>
</feature>
<evidence type="ECO:0000256" key="1">
    <source>
        <dbReference type="SAM" id="SignalP"/>
    </source>
</evidence>
<accession>A0A5S4FY46</accession>
<dbReference type="EMBL" id="VCKY01000001">
    <property type="protein sequence ID" value="TMR25618.1"/>
    <property type="molecule type" value="Genomic_DNA"/>
</dbReference>
<evidence type="ECO:0000313" key="3">
    <source>
        <dbReference type="Proteomes" id="UP000309128"/>
    </source>
</evidence>
<name>A0A5S4FY46_9ACTN</name>
<reference evidence="2 3" key="1">
    <citation type="submission" date="2019-05" db="EMBL/GenBank/DDBJ databases">
        <title>Draft genome sequence of Nonomuraea turkmeniaca DSM 43926.</title>
        <authorList>
            <person name="Saricaoglu S."/>
            <person name="Isik K."/>
        </authorList>
    </citation>
    <scope>NUCLEOTIDE SEQUENCE [LARGE SCALE GENOMIC DNA]</scope>
    <source>
        <strain evidence="2 3">DSM 43926</strain>
    </source>
</reference>